<feature type="compositionally biased region" description="Polar residues" evidence="1">
    <location>
        <begin position="28"/>
        <end position="38"/>
    </location>
</feature>
<sequence length="269" mass="27827">APGHALPPHRVQALPARRDFARGPASRMASSARETSSPAGPRDPARPKVHHSRGPEGPGGSNMERTAGGSVGPGGSFSSLREGGVREAAAPRLLGERSAGFGRAATAARLAVAPGARACRPPRGGRARRREEEGRTSEESGREGGRSPLGAIPRSSCARGPSCSEAVLCGQGPRAPRGAPRGRLGPARANPAGSSPRQGGASSRSTFASLRPHHSPRLTLLGWRGSQKCSGVPRGKYKATARAAHAATIVSRQFAFAGDRTNNWKMGTW</sequence>
<feature type="region of interest" description="Disordered" evidence="1">
    <location>
        <begin position="1"/>
        <end position="157"/>
    </location>
</feature>
<evidence type="ECO:0000313" key="2">
    <source>
        <dbReference type="EMBL" id="CAK0834733.1"/>
    </source>
</evidence>
<feature type="non-terminal residue" evidence="2">
    <location>
        <position position="1"/>
    </location>
</feature>
<feature type="region of interest" description="Disordered" evidence="1">
    <location>
        <begin position="172"/>
        <end position="209"/>
    </location>
</feature>
<feature type="compositionally biased region" description="Low complexity" evidence="1">
    <location>
        <begin position="172"/>
        <end position="193"/>
    </location>
</feature>
<keyword evidence="3" id="KW-1185">Reference proteome</keyword>
<proteinExistence type="predicted"/>
<dbReference type="Proteomes" id="UP001189429">
    <property type="component" value="Unassembled WGS sequence"/>
</dbReference>
<accession>A0ABN9SRW6</accession>
<reference evidence="2" key="1">
    <citation type="submission" date="2023-10" db="EMBL/GenBank/DDBJ databases">
        <authorList>
            <person name="Chen Y."/>
            <person name="Shah S."/>
            <person name="Dougan E. K."/>
            <person name="Thang M."/>
            <person name="Chan C."/>
        </authorList>
    </citation>
    <scope>NUCLEOTIDE SEQUENCE [LARGE SCALE GENOMIC DNA]</scope>
</reference>
<feature type="compositionally biased region" description="Polar residues" evidence="1">
    <location>
        <begin position="195"/>
        <end position="208"/>
    </location>
</feature>
<comment type="caution">
    <text evidence="2">The sequence shown here is derived from an EMBL/GenBank/DDBJ whole genome shotgun (WGS) entry which is preliminary data.</text>
</comment>
<organism evidence="2 3">
    <name type="scientific">Prorocentrum cordatum</name>
    <dbReference type="NCBI Taxonomy" id="2364126"/>
    <lineage>
        <taxon>Eukaryota</taxon>
        <taxon>Sar</taxon>
        <taxon>Alveolata</taxon>
        <taxon>Dinophyceae</taxon>
        <taxon>Prorocentrales</taxon>
        <taxon>Prorocentraceae</taxon>
        <taxon>Prorocentrum</taxon>
    </lineage>
</organism>
<dbReference type="EMBL" id="CAUYUJ010012880">
    <property type="protein sequence ID" value="CAK0834733.1"/>
    <property type="molecule type" value="Genomic_DNA"/>
</dbReference>
<evidence type="ECO:0000256" key="1">
    <source>
        <dbReference type="SAM" id="MobiDB-lite"/>
    </source>
</evidence>
<evidence type="ECO:0000313" key="3">
    <source>
        <dbReference type="Proteomes" id="UP001189429"/>
    </source>
</evidence>
<name>A0ABN9SRW6_9DINO</name>
<feature type="compositionally biased region" description="Basic and acidic residues" evidence="1">
    <location>
        <begin position="129"/>
        <end position="145"/>
    </location>
</feature>
<gene>
    <name evidence="2" type="ORF">PCOR1329_LOCUS32085</name>
</gene>
<feature type="compositionally biased region" description="Low complexity" evidence="1">
    <location>
        <begin position="99"/>
        <end position="122"/>
    </location>
</feature>
<protein>
    <submittedName>
        <fullName evidence="2">Uncharacterized protein</fullName>
    </submittedName>
</protein>